<protein>
    <submittedName>
        <fullName evidence="3">Uncharacterized protein</fullName>
    </submittedName>
</protein>
<keyword evidence="4" id="KW-1185">Reference proteome</keyword>
<dbReference type="EMBL" id="JAPZBU010000006">
    <property type="protein sequence ID" value="KAJ5397520.1"/>
    <property type="molecule type" value="Genomic_DNA"/>
</dbReference>
<dbReference type="OrthoDB" id="10536885at2759"/>
<accession>A0A9W9W2L2</accession>
<reference evidence="3" key="1">
    <citation type="submission" date="2022-12" db="EMBL/GenBank/DDBJ databases">
        <authorList>
            <person name="Petersen C."/>
        </authorList>
    </citation>
    <scope>NUCLEOTIDE SEQUENCE</scope>
    <source>
        <strain evidence="3">IBT 29677</strain>
    </source>
</reference>
<keyword evidence="2" id="KW-1133">Transmembrane helix</keyword>
<evidence type="ECO:0000256" key="2">
    <source>
        <dbReference type="SAM" id="Phobius"/>
    </source>
</evidence>
<name>A0A9W9W2L2_9EURO</name>
<dbReference type="Proteomes" id="UP001147747">
    <property type="component" value="Unassembled WGS sequence"/>
</dbReference>
<sequence>MFNPPPRWIAHDPEPEIALPPARWSFNSFLLSVIITVLLAFLVLEVYRFAFEKPREKPKHRQISKSKRLFQPMDAVVIPESPKTPTIRRSRTRDMPPSPPESSPSLSSTFSAPATPGGEYNVIPEGFPHGADLNLTREQLREAFYFSPKDRRIIDPEEKYWGRGRKSNLRAEFWEFIFERSEDYDPRIDETPYDLPEFVLRSNIGSDWANRARYFEKPDLYDCKGRLRDTPLPTARDKK</sequence>
<feature type="transmembrane region" description="Helical" evidence="2">
    <location>
        <begin position="29"/>
        <end position="51"/>
    </location>
</feature>
<evidence type="ECO:0000313" key="4">
    <source>
        <dbReference type="Proteomes" id="UP001147747"/>
    </source>
</evidence>
<dbReference type="GeneID" id="81369250"/>
<keyword evidence="2" id="KW-0472">Membrane</keyword>
<feature type="compositionally biased region" description="Low complexity" evidence="1">
    <location>
        <begin position="103"/>
        <end position="113"/>
    </location>
</feature>
<dbReference type="AlphaFoldDB" id="A0A9W9W2L2"/>
<evidence type="ECO:0000313" key="3">
    <source>
        <dbReference type="EMBL" id="KAJ5397520.1"/>
    </source>
</evidence>
<feature type="region of interest" description="Disordered" evidence="1">
    <location>
        <begin position="80"/>
        <end position="113"/>
    </location>
</feature>
<gene>
    <name evidence="3" type="ORF">N7509_005633</name>
</gene>
<proteinExistence type="predicted"/>
<dbReference type="RefSeq" id="XP_056489572.1">
    <property type="nucleotide sequence ID" value="XM_056630270.1"/>
</dbReference>
<reference evidence="3" key="2">
    <citation type="journal article" date="2023" name="IMA Fungus">
        <title>Comparative genomic study of the Penicillium genus elucidates a diverse pangenome and 15 lateral gene transfer events.</title>
        <authorList>
            <person name="Petersen C."/>
            <person name="Sorensen T."/>
            <person name="Nielsen M.R."/>
            <person name="Sondergaard T.E."/>
            <person name="Sorensen J.L."/>
            <person name="Fitzpatrick D.A."/>
            <person name="Frisvad J.C."/>
            <person name="Nielsen K.L."/>
        </authorList>
    </citation>
    <scope>NUCLEOTIDE SEQUENCE</scope>
    <source>
        <strain evidence="3">IBT 29677</strain>
    </source>
</reference>
<evidence type="ECO:0000256" key="1">
    <source>
        <dbReference type="SAM" id="MobiDB-lite"/>
    </source>
</evidence>
<organism evidence="3 4">
    <name type="scientific">Penicillium cosmopolitanum</name>
    <dbReference type="NCBI Taxonomy" id="1131564"/>
    <lineage>
        <taxon>Eukaryota</taxon>
        <taxon>Fungi</taxon>
        <taxon>Dikarya</taxon>
        <taxon>Ascomycota</taxon>
        <taxon>Pezizomycotina</taxon>
        <taxon>Eurotiomycetes</taxon>
        <taxon>Eurotiomycetidae</taxon>
        <taxon>Eurotiales</taxon>
        <taxon>Aspergillaceae</taxon>
        <taxon>Penicillium</taxon>
    </lineage>
</organism>
<keyword evidence="2" id="KW-0812">Transmembrane</keyword>
<comment type="caution">
    <text evidence="3">The sequence shown here is derived from an EMBL/GenBank/DDBJ whole genome shotgun (WGS) entry which is preliminary data.</text>
</comment>